<dbReference type="SUPFAM" id="SSF53850">
    <property type="entry name" value="Periplasmic binding protein-like II"/>
    <property type="match status" value="1"/>
</dbReference>
<dbReference type="Gene3D" id="3.90.76.10">
    <property type="entry name" value="Dipeptide-binding Protein, Domain 1"/>
    <property type="match status" value="1"/>
</dbReference>
<feature type="compositionally biased region" description="Low complexity" evidence="1">
    <location>
        <begin position="29"/>
        <end position="38"/>
    </location>
</feature>
<gene>
    <name evidence="4" type="ORF">CE91St55_18670</name>
</gene>
<dbReference type="GO" id="GO:0043190">
    <property type="term" value="C:ATP-binding cassette (ABC) transporter complex"/>
    <property type="evidence" value="ECO:0007669"/>
    <property type="project" value="InterPro"/>
</dbReference>
<evidence type="ECO:0000313" key="5">
    <source>
        <dbReference type="Proteomes" id="UP001055091"/>
    </source>
</evidence>
<evidence type="ECO:0000256" key="1">
    <source>
        <dbReference type="SAM" id="MobiDB-lite"/>
    </source>
</evidence>
<evidence type="ECO:0000259" key="3">
    <source>
        <dbReference type="Pfam" id="PF00496"/>
    </source>
</evidence>
<accession>A0AA37JJE5</accession>
<dbReference type="RefSeq" id="WP_118042077.1">
    <property type="nucleotide sequence ID" value="NZ_BQNJ01000001.1"/>
</dbReference>
<dbReference type="AlphaFoldDB" id="A0AA37JJE5"/>
<dbReference type="PIRSF" id="PIRSF002741">
    <property type="entry name" value="MppA"/>
    <property type="match status" value="1"/>
</dbReference>
<dbReference type="Proteomes" id="UP001055091">
    <property type="component" value="Unassembled WGS sequence"/>
</dbReference>
<evidence type="ECO:0000313" key="4">
    <source>
        <dbReference type="EMBL" id="GKG99885.1"/>
    </source>
</evidence>
<feature type="region of interest" description="Disordered" evidence="1">
    <location>
        <begin position="29"/>
        <end position="51"/>
    </location>
</feature>
<dbReference type="Gene3D" id="3.10.105.10">
    <property type="entry name" value="Dipeptide-binding Protein, Domain 3"/>
    <property type="match status" value="1"/>
</dbReference>
<dbReference type="GO" id="GO:0042597">
    <property type="term" value="C:periplasmic space"/>
    <property type="evidence" value="ECO:0007669"/>
    <property type="project" value="UniProtKB-ARBA"/>
</dbReference>
<evidence type="ECO:0000256" key="2">
    <source>
        <dbReference type="SAM" id="SignalP"/>
    </source>
</evidence>
<protein>
    <submittedName>
        <fullName evidence="4">Diguanylate phosphodiesterase</fullName>
    </submittedName>
</protein>
<reference evidence="4" key="1">
    <citation type="submission" date="2022-01" db="EMBL/GenBank/DDBJ databases">
        <title>Novel bile acid biosynthetic pathways are enriched in the microbiome of centenarians.</title>
        <authorList>
            <person name="Sato Y."/>
            <person name="Atarashi K."/>
            <person name="Plichta R.D."/>
            <person name="Arai Y."/>
            <person name="Sasajima S."/>
            <person name="Kearney M.S."/>
            <person name="Suda W."/>
            <person name="Takeshita K."/>
            <person name="Sasaki T."/>
            <person name="Okamoto S."/>
            <person name="Skelly N.A."/>
            <person name="Okamura Y."/>
            <person name="Vlamakis H."/>
            <person name="Li Y."/>
            <person name="Tanoue T."/>
            <person name="Takei H."/>
            <person name="Nittono H."/>
            <person name="Narushima S."/>
            <person name="Irie J."/>
            <person name="Itoh H."/>
            <person name="Moriya K."/>
            <person name="Sugiura Y."/>
            <person name="Suematsu M."/>
            <person name="Moritoki N."/>
            <person name="Shibata S."/>
            <person name="Littman R.D."/>
            <person name="Fischbach A.M."/>
            <person name="Uwamino Y."/>
            <person name="Inoue T."/>
            <person name="Honda A."/>
            <person name="Hattori M."/>
            <person name="Murai T."/>
            <person name="Xavier J.R."/>
            <person name="Hirose N."/>
            <person name="Honda K."/>
        </authorList>
    </citation>
    <scope>NUCLEOTIDE SEQUENCE</scope>
    <source>
        <strain evidence="4">CE91-St55</strain>
    </source>
</reference>
<dbReference type="GO" id="GO:1904680">
    <property type="term" value="F:peptide transmembrane transporter activity"/>
    <property type="evidence" value="ECO:0007669"/>
    <property type="project" value="TreeGrafter"/>
</dbReference>
<dbReference type="Pfam" id="PF00496">
    <property type="entry name" value="SBP_bac_5"/>
    <property type="match status" value="1"/>
</dbReference>
<organism evidence="4 5">
    <name type="scientific">Hungatella hathewayi</name>
    <dbReference type="NCBI Taxonomy" id="154046"/>
    <lineage>
        <taxon>Bacteria</taxon>
        <taxon>Bacillati</taxon>
        <taxon>Bacillota</taxon>
        <taxon>Clostridia</taxon>
        <taxon>Lachnospirales</taxon>
        <taxon>Lachnospiraceae</taxon>
        <taxon>Hungatella</taxon>
    </lineage>
</organism>
<dbReference type="InterPro" id="IPR039424">
    <property type="entry name" value="SBP_5"/>
</dbReference>
<dbReference type="PROSITE" id="PS51257">
    <property type="entry name" value="PROKAR_LIPOPROTEIN"/>
    <property type="match status" value="1"/>
</dbReference>
<keyword evidence="2" id="KW-0732">Signal</keyword>
<feature type="signal peptide" evidence="2">
    <location>
        <begin position="1"/>
        <end position="21"/>
    </location>
</feature>
<feature type="domain" description="Solute-binding protein family 5" evidence="3">
    <location>
        <begin position="96"/>
        <end position="439"/>
    </location>
</feature>
<proteinExistence type="predicted"/>
<comment type="caution">
    <text evidence="4">The sequence shown here is derived from an EMBL/GenBank/DDBJ whole genome shotgun (WGS) entry which is preliminary data.</text>
</comment>
<feature type="chain" id="PRO_5041272686" evidence="2">
    <location>
        <begin position="22"/>
        <end position="539"/>
    </location>
</feature>
<dbReference type="CDD" id="cd00995">
    <property type="entry name" value="PBP2_NikA_DppA_OppA_like"/>
    <property type="match status" value="1"/>
</dbReference>
<dbReference type="Gene3D" id="3.40.190.10">
    <property type="entry name" value="Periplasmic binding protein-like II"/>
    <property type="match status" value="1"/>
</dbReference>
<dbReference type="InterPro" id="IPR030678">
    <property type="entry name" value="Peptide/Ni-bd"/>
</dbReference>
<name>A0AA37JJE5_9FIRM</name>
<dbReference type="EMBL" id="BQNJ01000001">
    <property type="protein sequence ID" value="GKG99885.1"/>
    <property type="molecule type" value="Genomic_DNA"/>
</dbReference>
<dbReference type="InterPro" id="IPR000914">
    <property type="entry name" value="SBP_5_dom"/>
</dbReference>
<dbReference type="GO" id="GO:0015833">
    <property type="term" value="P:peptide transport"/>
    <property type="evidence" value="ECO:0007669"/>
    <property type="project" value="TreeGrafter"/>
</dbReference>
<sequence>MKRRKIVSLLLAAAMTAGVMSGCGGNGETAGTAGTADTKNAETAQNGAKEEGQSTIVMEITNDPSSLQPSTINQQAFMEQRMNYYERLFEWDYNGEVSPLLVKDFEWIDELHLKITLYDNITTHSGKKLTTEDVKFSLEYAKDSAEFARHTTNIDYDNIEITDDYTMVIPILQQNVLFWNDITRIDIVSKADFEESKDQMITTPVGTGPYKVTGYTPGVEVVLEKNENYWNAGQTEIQQRNVDRIIYKFIPEEAQRTISLESGDVDFVYDPPLTELEGLMNNSDYDVLEVKTSSTPSLYFNSSEGSVCSNKSLRQAISCAIDNSAIVAAVYKGFAHPACSVVTPNNPEWSDDLENSNPYAFDQEKAKTCLAEAGYQPGELKLRLATDDVSTHKAAAEIIQTYLQQIGIEVEISIFDAGSYNTLLTQKDTWDMQINEYTTKGSILFFFGNQVNRNKNIRGFWDDDEFQNVLDEALKDGDNEKVSKLVSIFMENIPIYPLMNKTNYYVFRKGIENVRTKDDYIVFPGDVTYTEEASSWLYN</sequence>
<dbReference type="PANTHER" id="PTHR30290">
    <property type="entry name" value="PERIPLASMIC BINDING COMPONENT OF ABC TRANSPORTER"/>
    <property type="match status" value="1"/>
</dbReference>